<keyword evidence="4" id="KW-0375">Hydrogen ion transport</keyword>
<keyword evidence="2 4" id="KW-0813">Transport</keyword>
<accession>A0A2N5ZM75</accession>
<organism evidence="5 6">
    <name type="scientific">Muiribacterium halophilum</name>
    <dbReference type="NCBI Taxonomy" id="2053465"/>
    <lineage>
        <taxon>Bacteria</taxon>
        <taxon>Candidatus Muiribacteriota</taxon>
        <taxon>Candidatus Muiribacteriia</taxon>
        <taxon>Candidatus Muiribacteriales</taxon>
        <taxon>Candidatus Muiribacteriaceae</taxon>
        <taxon>Candidatus Muiribacterium</taxon>
    </lineage>
</organism>
<dbReference type="NCBIfam" id="TIGR00309">
    <property type="entry name" value="V_ATPase_subD"/>
    <property type="match status" value="1"/>
</dbReference>
<dbReference type="Pfam" id="PF01813">
    <property type="entry name" value="ATP-synt_D"/>
    <property type="match status" value="1"/>
</dbReference>
<dbReference type="GO" id="GO:0042777">
    <property type="term" value="P:proton motive force-driven plasma membrane ATP synthesis"/>
    <property type="evidence" value="ECO:0007669"/>
    <property type="project" value="UniProtKB-UniRule"/>
</dbReference>
<dbReference type="GO" id="GO:0005524">
    <property type="term" value="F:ATP binding"/>
    <property type="evidence" value="ECO:0007669"/>
    <property type="project" value="UniProtKB-UniRule"/>
</dbReference>
<dbReference type="Proteomes" id="UP000234857">
    <property type="component" value="Unassembled WGS sequence"/>
</dbReference>
<evidence type="ECO:0000313" key="5">
    <source>
        <dbReference type="EMBL" id="PLX19785.1"/>
    </source>
</evidence>
<keyword evidence="4" id="KW-0066">ATP synthesis</keyword>
<dbReference type="GO" id="GO:0046933">
    <property type="term" value="F:proton-transporting ATP synthase activity, rotational mechanism"/>
    <property type="evidence" value="ECO:0007669"/>
    <property type="project" value="UniProtKB-UniRule"/>
</dbReference>
<comment type="similarity">
    <text evidence="1 4">Belongs to the V-ATPase D subunit family.</text>
</comment>
<proteinExistence type="inferred from homology"/>
<dbReference type="AlphaFoldDB" id="A0A2N5ZM75"/>
<dbReference type="InterPro" id="IPR002699">
    <property type="entry name" value="V_ATPase_D"/>
</dbReference>
<dbReference type="EMBL" id="PKTG01000019">
    <property type="protein sequence ID" value="PLX19785.1"/>
    <property type="molecule type" value="Genomic_DNA"/>
</dbReference>
<dbReference type="PANTHER" id="PTHR11671">
    <property type="entry name" value="V-TYPE ATP SYNTHASE SUBUNIT D"/>
    <property type="match status" value="1"/>
</dbReference>
<evidence type="ECO:0000256" key="3">
    <source>
        <dbReference type="ARBA" id="ARBA00023065"/>
    </source>
</evidence>
<name>A0A2N5ZM75_MUIH1</name>
<comment type="caution">
    <text evidence="5">The sequence shown here is derived from an EMBL/GenBank/DDBJ whole genome shotgun (WGS) entry which is preliminary data.</text>
</comment>
<dbReference type="HAMAP" id="MF_00271">
    <property type="entry name" value="ATP_synth_D_arch"/>
    <property type="match status" value="1"/>
</dbReference>
<protein>
    <recommendedName>
        <fullName evidence="4">V-type ATP synthase subunit D</fullName>
    </recommendedName>
    <alternativeName>
        <fullName evidence="4">V-ATPase subunit D</fullName>
    </alternativeName>
</protein>
<dbReference type="Gene3D" id="1.10.287.3240">
    <property type="match status" value="1"/>
</dbReference>
<evidence type="ECO:0000256" key="1">
    <source>
        <dbReference type="ARBA" id="ARBA00005850"/>
    </source>
</evidence>
<comment type="function">
    <text evidence="4">Produces ATP from ADP in the presence of a proton gradient across the membrane.</text>
</comment>
<sequence>MASTVNATRMELLTRKRRMITAKRGHKLLKEKRDGLMKNFMEIINQAKKIRNDIETIMTEIFNSYLSAVSSMNPASVEAAIALPKEEISVDIAIKNIMSVRVPQFSYSTEEINAQPYSLTDTSSELDVAYTLLKDNIQNLLELAQVEKSLELMAIEIEATRRRVNALEHVLIPDLETTIKYIQMKLDEMERSNLTILMKVKELVEAKGEIDV</sequence>
<reference evidence="5 6" key="1">
    <citation type="submission" date="2017-11" db="EMBL/GenBank/DDBJ databases">
        <title>Genome-resolved metagenomics identifies genetic mobility, metabolic interactions, and unexpected diversity in perchlorate-reducing communities.</title>
        <authorList>
            <person name="Barnum T.P."/>
            <person name="Figueroa I.A."/>
            <person name="Carlstrom C.I."/>
            <person name="Lucas L.N."/>
            <person name="Engelbrektson A.L."/>
            <person name="Coates J.D."/>
        </authorList>
    </citation>
    <scope>NUCLEOTIDE SEQUENCE [LARGE SCALE GENOMIC DNA]</scope>
    <source>
        <strain evidence="5">BM706</strain>
    </source>
</reference>
<gene>
    <name evidence="4" type="primary">atpD</name>
    <name evidence="5" type="ORF">C0601_01080</name>
</gene>
<evidence type="ECO:0000313" key="6">
    <source>
        <dbReference type="Proteomes" id="UP000234857"/>
    </source>
</evidence>
<keyword evidence="3 4" id="KW-0406">Ion transport</keyword>
<dbReference type="GO" id="GO:0046961">
    <property type="term" value="F:proton-transporting ATPase activity, rotational mechanism"/>
    <property type="evidence" value="ECO:0007669"/>
    <property type="project" value="InterPro"/>
</dbReference>
<evidence type="ECO:0000256" key="4">
    <source>
        <dbReference type="HAMAP-Rule" id="MF_00271"/>
    </source>
</evidence>
<evidence type="ECO:0000256" key="2">
    <source>
        <dbReference type="ARBA" id="ARBA00022448"/>
    </source>
</evidence>